<reference evidence="3" key="1">
    <citation type="submission" date="2018-06" db="EMBL/GenBank/DDBJ databases">
        <authorList>
            <person name="Cea G.-C."/>
            <person name="William W."/>
        </authorList>
    </citation>
    <scope>NUCLEOTIDE SEQUENCE [LARGE SCALE GENOMIC DNA]</scope>
    <source>
        <strain evidence="3">DB21MT-2</strain>
    </source>
</reference>
<dbReference type="EMBL" id="LS483452">
    <property type="protein sequence ID" value="SQH75705.1"/>
    <property type="molecule type" value="Genomic_DNA"/>
</dbReference>
<evidence type="ECO:0000313" key="2">
    <source>
        <dbReference type="EMBL" id="SQH75705.1"/>
    </source>
</evidence>
<accession>A0A330M0U3</accession>
<gene>
    <name evidence="2" type="ORF">SHEWBE_1739</name>
</gene>
<proteinExistence type="predicted"/>
<dbReference type="KEGG" id="sbk:SHEWBE_1739"/>
<feature type="region of interest" description="Disordered" evidence="1">
    <location>
        <begin position="103"/>
        <end position="122"/>
    </location>
</feature>
<sequence length="122" mass="13551">MSFACYQNSDNNVEESYGLKLPSYIALQSTADVDLQANWKHSDSDDMFNVSAYWLCISDSFSANFAIFLVAKPAVVVLWFGALRVEAEQIISNKLSLPQTKLWPGSRSHGRRSARLSIAESG</sequence>
<name>A0A330M0U3_9GAMM</name>
<dbReference type="AlphaFoldDB" id="A0A330M0U3"/>
<organism evidence="2 3">
    <name type="scientific">Shewanella benthica</name>
    <dbReference type="NCBI Taxonomy" id="43661"/>
    <lineage>
        <taxon>Bacteria</taxon>
        <taxon>Pseudomonadati</taxon>
        <taxon>Pseudomonadota</taxon>
        <taxon>Gammaproteobacteria</taxon>
        <taxon>Alteromonadales</taxon>
        <taxon>Shewanellaceae</taxon>
        <taxon>Shewanella</taxon>
    </lineage>
</organism>
<protein>
    <submittedName>
        <fullName evidence="2">Uncharacterized protein</fullName>
    </submittedName>
</protein>
<evidence type="ECO:0000256" key="1">
    <source>
        <dbReference type="SAM" id="MobiDB-lite"/>
    </source>
</evidence>
<dbReference type="Proteomes" id="UP000250123">
    <property type="component" value="Chromosome SHEWBE"/>
</dbReference>
<evidence type="ECO:0000313" key="3">
    <source>
        <dbReference type="Proteomes" id="UP000250123"/>
    </source>
</evidence>